<sequence length="243" mass="27170">MFVCKSFLLLTFACCALSKEEKRLFDPCYKDDIECLSKATESFLEKSYNGIPNTGIKPFDPLIIPELSVVVDEEMGLIFDFKNISVTGLKNQKISDFQMDTNKKSVVLKTRAVLNIVGDLKITFTKNNKEFTGTYTASTTALGTSQYGYSLTKKNGAEYFDVGPETNTCEILEEPVVTISDVLQNTLENDSDAQGMKADYETNKSSLRKKTLCKIVETAYVTIVQNLRVVGQLFPKSDFFVNI</sequence>
<proteinExistence type="predicted"/>
<name>A0ACC2QVW6_9NEOP</name>
<evidence type="ECO:0000313" key="1">
    <source>
        <dbReference type="EMBL" id="KAJ8723373.1"/>
    </source>
</evidence>
<comment type="caution">
    <text evidence="1">The sequence shown here is derived from an EMBL/GenBank/DDBJ whole genome shotgun (WGS) entry which is preliminary data.</text>
</comment>
<gene>
    <name evidence="1" type="ORF">PYW08_003285</name>
</gene>
<evidence type="ECO:0000313" key="2">
    <source>
        <dbReference type="Proteomes" id="UP001231649"/>
    </source>
</evidence>
<organism evidence="1 2">
    <name type="scientific">Mythimna loreyi</name>
    <dbReference type="NCBI Taxonomy" id="667449"/>
    <lineage>
        <taxon>Eukaryota</taxon>
        <taxon>Metazoa</taxon>
        <taxon>Ecdysozoa</taxon>
        <taxon>Arthropoda</taxon>
        <taxon>Hexapoda</taxon>
        <taxon>Insecta</taxon>
        <taxon>Pterygota</taxon>
        <taxon>Neoptera</taxon>
        <taxon>Endopterygota</taxon>
        <taxon>Lepidoptera</taxon>
        <taxon>Glossata</taxon>
        <taxon>Ditrysia</taxon>
        <taxon>Noctuoidea</taxon>
        <taxon>Noctuidae</taxon>
        <taxon>Noctuinae</taxon>
        <taxon>Hadenini</taxon>
        <taxon>Mythimna</taxon>
    </lineage>
</organism>
<reference evidence="1" key="1">
    <citation type="submission" date="2023-03" db="EMBL/GenBank/DDBJ databases">
        <title>Chromosome-level genomes of two armyworms, Mythimna separata and Mythimna loreyi, provide insights into the biosynthesis and reception of sex pheromones.</title>
        <authorList>
            <person name="Zhao H."/>
        </authorList>
    </citation>
    <scope>NUCLEOTIDE SEQUENCE</scope>
    <source>
        <strain evidence="1">BeijingLab</strain>
    </source>
</reference>
<protein>
    <submittedName>
        <fullName evidence="1">Uncharacterized protein</fullName>
    </submittedName>
</protein>
<keyword evidence="2" id="KW-1185">Reference proteome</keyword>
<dbReference type="Proteomes" id="UP001231649">
    <property type="component" value="Chromosome 14"/>
</dbReference>
<accession>A0ACC2QVW6</accession>
<dbReference type="EMBL" id="CM056790">
    <property type="protein sequence ID" value="KAJ8723373.1"/>
    <property type="molecule type" value="Genomic_DNA"/>
</dbReference>